<evidence type="ECO:0000313" key="3">
    <source>
        <dbReference type="EMBL" id="SPD03230.1"/>
    </source>
</evidence>
<name>A0A2N9GV44_FAGSY</name>
<gene>
    <name evidence="3" type="ORF">FSB_LOCUS31112</name>
</gene>
<dbReference type="GO" id="GO:0003676">
    <property type="term" value="F:nucleic acid binding"/>
    <property type="evidence" value="ECO:0007669"/>
    <property type="project" value="InterPro"/>
</dbReference>
<dbReference type="PROSITE" id="PS50994">
    <property type="entry name" value="INTEGRASE"/>
    <property type="match status" value="1"/>
</dbReference>
<dbReference type="InterPro" id="IPR025724">
    <property type="entry name" value="GAG-pre-integrase_dom"/>
</dbReference>
<protein>
    <recommendedName>
        <fullName evidence="2">Integrase catalytic domain-containing protein</fullName>
    </recommendedName>
</protein>
<dbReference type="Pfam" id="PF14244">
    <property type="entry name" value="Retrotran_gag_3"/>
    <property type="match status" value="1"/>
</dbReference>
<dbReference type="InterPro" id="IPR036397">
    <property type="entry name" value="RNaseH_sf"/>
</dbReference>
<feature type="compositionally biased region" description="Low complexity" evidence="1">
    <location>
        <begin position="1147"/>
        <end position="1158"/>
    </location>
</feature>
<dbReference type="InterPro" id="IPR057670">
    <property type="entry name" value="SH3_retrovirus"/>
</dbReference>
<proteinExistence type="predicted"/>
<dbReference type="SUPFAM" id="SSF53098">
    <property type="entry name" value="Ribonuclease H-like"/>
    <property type="match status" value="1"/>
</dbReference>
<feature type="region of interest" description="Disordered" evidence="1">
    <location>
        <begin position="1105"/>
        <end position="1175"/>
    </location>
</feature>
<dbReference type="GO" id="GO:0015074">
    <property type="term" value="P:DNA integration"/>
    <property type="evidence" value="ECO:0007669"/>
    <property type="project" value="InterPro"/>
</dbReference>
<organism evidence="3">
    <name type="scientific">Fagus sylvatica</name>
    <name type="common">Beechnut</name>
    <dbReference type="NCBI Taxonomy" id="28930"/>
    <lineage>
        <taxon>Eukaryota</taxon>
        <taxon>Viridiplantae</taxon>
        <taxon>Streptophyta</taxon>
        <taxon>Embryophyta</taxon>
        <taxon>Tracheophyta</taxon>
        <taxon>Spermatophyta</taxon>
        <taxon>Magnoliopsida</taxon>
        <taxon>eudicotyledons</taxon>
        <taxon>Gunneridae</taxon>
        <taxon>Pentapetalae</taxon>
        <taxon>rosids</taxon>
        <taxon>fabids</taxon>
        <taxon>Fagales</taxon>
        <taxon>Fagaceae</taxon>
        <taxon>Fagus</taxon>
    </lineage>
</organism>
<evidence type="ECO:0000259" key="2">
    <source>
        <dbReference type="PROSITE" id="PS50994"/>
    </source>
</evidence>
<dbReference type="InterPro" id="IPR029472">
    <property type="entry name" value="Copia-like_N"/>
</dbReference>
<dbReference type="InterPro" id="IPR035587">
    <property type="entry name" value="DUS-like_FMN-bd"/>
</dbReference>
<accession>A0A2N9GV44</accession>
<feature type="compositionally biased region" description="Basic and acidic residues" evidence="1">
    <location>
        <begin position="1113"/>
        <end position="1146"/>
    </location>
</feature>
<dbReference type="Pfam" id="PF13976">
    <property type="entry name" value="gag_pre-integrs"/>
    <property type="match status" value="1"/>
</dbReference>
<dbReference type="Gene3D" id="3.30.420.10">
    <property type="entry name" value="Ribonuclease H-like superfamily/Ribonuclease H"/>
    <property type="match status" value="1"/>
</dbReference>
<dbReference type="CDD" id="cd09272">
    <property type="entry name" value="RNase_HI_RT_Ty1"/>
    <property type="match status" value="2"/>
</dbReference>
<dbReference type="Pfam" id="PF25597">
    <property type="entry name" value="SH3_retrovirus"/>
    <property type="match status" value="1"/>
</dbReference>
<dbReference type="Gene3D" id="3.20.20.70">
    <property type="entry name" value="Aldolase class I"/>
    <property type="match status" value="1"/>
</dbReference>
<dbReference type="PANTHER" id="PTHR11439">
    <property type="entry name" value="GAG-POL-RELATED RETROTRANSPOSON"/>
    <property type="match status" value="1"/>
</dbReference>
<dbReference type="Pfam" id="PF07727">
    <property type="entry name" value="RVT_2"/>
    <property type="match status" value="2"/>
</dbReference>
<dbReference type="InterPro" id="IPR043502">
    <property type="entry name" value="DNA/RNA_pol_sf"/>
</dbReference>
<dbReference type="InterPro" id="IPR001584">
    <property type="entry name" value="Integrase_cat-core"/>
</dbReference>
<dbReference type="InterPro" id="IPR013785">
    <property type="entry name" value="Aldolase_TIM"/>
</dbReference>
<reference evidence="3" key="1">
    <citation type="submission" date="2018-02" db="EMBL/GenBank/DDBJ databases">
        <authorList>
            <person name="Cohen D.B."/>
            <person name="Kent A.D."/>
        </authorList>
    </citation>
    <scope>NUCLEOTIDE SEQUENCE</scope>
</reference>
<evidence type="ECO:0000256" key="1">
    <source>
        <dbReference type="SAM" id="MobiDB-lite"/>
    </source>
</evidence>
<dbReference type="SUPFAM" id="SSF51395">
    <property type="entry name" value="FMN-linked oxidoreductases"/>
    <property type="match status" value="1"/>
</dbReference>
<dbReference type="InterPro" id="IPR012337">
    <property type="entry name" value="RNaseH-like_sf"/>
</dbReference>
<sequence>MIRYPLPKVLLAVAHTTMTEPEPTCFTTAAKSPAWRKAMNLEFDALLQNQTWTLVPSHPSQNIIGCKWVFRGVDYDETYSPVIKPTTVRTVLSIAISSGWSLRQIDIQNAFLHGNLSEEVFMSQPPAAIDDLLHSLTHDFAVKDLGTLNFFLGVEVISNPHGIILSQHRYIMDLLIRTKMSEAKPINTPMASTTNLSAFEGEPFPDHTLYRSTVGALQYLALTRPDIAFTVNKLSQFMQQPLLPHWQSVKRLLRYLKNTIHFGLQIYRNSSPSIQAFSDADWVGSRDDRRSTGSYCIFLGKNLISWSCKKQPTVARSSTEAEYKALANAAAEVQWLHSLLHELGHSSPSSSILWCDNIGATYLSANPVFHARTKHIEIDFHFVRDMVASKHLLVRFVSTHDQLADLLTKPLSSPRFVLLRSKLNVIPMPIPVLANGNVRHIDDVQSCLEETGADGVLSAETLLENPALFAGYRTGEWVVGSEGSDKAGKLDQTDLLGSRFCSAPMADSTAIVLDNLTSKMTEVLTRVQTSPLPITDSPMVPINIKLDGSNYGLWSQIVEMYISGKDKLGYINGDYPQPPETDPSFRKWRTENAMVKGWLINSMDHSLVAYAHVRREDLRQSVMVSGAEAVASGAVMAIKGIKSGQSQTLLKSGSFSRSKGHSDGNKCTHCGSTKHTRDTCFKLHGYPDWWHELQARKKRDAPAPEDVPGMMVPGLSIPERTDHMTFDPNDFSNTTQPRRTCIANANGATYPVTGAGTVPLSPSLSLAHTLLVPSLSNKLMSDVLSKEIIGRGTKRGGLYYLDDFSPGRANHTHHQTSSQERQIWLWHRRLGHPSFGYLRHLLPSLFSRLQNVDFKCDTCIKAKSQRVSYPVSLNKTDIPFALIHSDLKTKDEVSTVFQAFHAMVQTQFSSKIQILRSDNGGEYINQRLQAYFQQHGLLHETSCSQTPQQNGVAERKNRHILEIARALLLGAMVPSCHWGDAVATAVYLINRMPSKILHFKTPLHILSTHVSLPSILMLPPRTFGCVAFVHLHKNQRTKLDPCAVRCLFLGYGLHKKGFRCYDPTTNRTYITMDVTFLESENFYPSPVPNSSLQGETQVEESNWFMAPTGEHGTGNREGEPHEVSPETEHAELRNEEPGNEEAKNQEPESPQSPHSSVPEDPPPPENVPEVNEEERKSKYPIANYVSTQGLSKPLKTFTQTLSSYHIPSSVEEALSDPEWAQAMQEELEALKKNNTWKRRLVAKGFTQTYGIDYLETFSPVAKLNTVRVLLSLAANLDWPLHQLDVKNAFLHGDLDEEVYMDIPPGYTGSAETKIVCKLERALYGLKQSPRAWFGRFSSAMRKYGYHQSNSDHTLFLKHRQSKVTALIVYVDDMIITGDDAEEISRLQEQLSTEFEMKNLGGLKYFLGIENHRLGEYSDQVPADKVRYQRLVGKLIYLSHTRPDIAYAVSVVSQFMHNPSEDHMGAVIRILRYLKSSPGTGLMFSKNDHLNIEGYTDADWAGNILDRKSTSGYFTFVGGNLVTWRSKKQKVVALSSAEAEFRGMAKGLCELLWLRSLLTEVGFPPSSAMNLFCDNKAAIDISHNPIQHDRTKHVEVDRHFIKQNLEEKIIQFPFVKSEDQLADILTKAVSSRNFYDSLDKLGVRNIYTPT</sequence>
<dbReference type="InterPro" id="IPR013103">
    <property type="entry name" value="RVT_2"/>
</dbReference>
<dbReference type="EMBL" id="OIVN01002391">
    <property type="protein sequence ID" value="SPD03230.1"/>
    <property type="molecule type" value="Genomic_DNA"/>
</dbReference>
<dbReference type="SUPFAM" id="SSF56672">
    <property type="entry name" value="DNA/RNA polymerases"/>
    <property type="match status" value="2"/>
</dbReference>
<feature type="domain" description="Integrase catalytic" evidence="2">
    <location>
        <begin position="839"/>
        <end position="1010"/>
    </location>
</feature>
<dbReference type="PANTHER" id="PTHR11439:SF467">
    <property type="entry name" value="INTEGRASE CATALYTIC DOMAIN-CONTAINING PROTEIN"/>
    <property type="match status" value="1"/>
</dbReference>
<dbReference type="Pfam" id="PF01207">
    <property type="entry name" value="Dus"/>
    <property type="match status" value="1"/>
</dbReference>